<name>U6M885_EIMMA</name>
<dbReference type="PANTHER" id="PTHR45980">
    <property type="match status" value="1"/>
</dbReference>
<dbReference type="VEuPathDB" id="ToxoDB:EMWEY_00060310"/>
<evidence type="ECO:0000256" key="1">
    <source>
        <dbReference type="ARBA" id="ARBA00022670"/>
    </source>
</evidence>
<dbReference type="Pfam" id="PF17815">
    <property type="entry name" value="PDZ_3"/>
    <property type="match status" value="1"/>
</dbReference>
<dbReference type="GO" id="GO:0006508">
    <property type="term" value="P:proteolysis"/>
    <property type="evidence" value="ECO:0007669"/>
    <property type="project" value="UniProtKB-KW"/>
</dbReference>
<dbReference type="GeneID" id="25340017"/>
<reference evidence="5" key="1">
    <citation type="submission" date="2013-10" db="EMBL/GenBank/DDBJ databases">
        <title>Genomic analysis of the causative agents of coccidiosis in chickens.</title>
        <authorList>
            <person name="Reid A.J."/>
            <person name="Blake D."/>
            <person name="Billington K."/>
            <person name="Browne H."/>
            <person name="Dunn M."/>
            <person name="Hung S."/>
            <person name="Kawahara F."/>
            <person name="Miranda-Saavedra D."/>
            <person name="Mourier T."/>
            <person name="Nagra H."/>
            <person name="Otto T.D."/>
            <person name="Rawlings N."/>
            <person name="Sanchez A."/>
            <person name="Sanders M."/>
            <person name="Subramaniam C."/>
            <person name="Tay Y."/>
            <person name="Dear P."/>
            <person name="Doerig C."/>
            <person name="Gruber A."/>
            <person name="Parkinson J."/>
            <person name="Shirley M."/>
            <person name="Wan K.L."/>
            <person name="Berriman M."/>
            <person name="Tomley F."/>
            <person name="Pain A."/>
        </authorList>
    </citation>
    <scope>NUCLEOTIDE SEQUENCE [LARGE SCALE GENOMIC DNA]</scope>
    <source>
        <strain evidence="5">Weybridge</strain>
    </source>
</reference>
<evidence type="ECO:0000259" key="4">
    <source>
        <dbReference type="Pfam" id="PF17815"/>
    </source>
</evidence>
<evidence type="ECO:0000256" key="3">
    <source>
        <dbReference type="ARBA" id="ARBA00022825"/>
    </source>
</evidence>
<dbReference type="EMBL" id="HG721593">
    <property type="protein sequence ID" value="CDJ60236.1"/>
    <property type="molecule type" value="Genomic_DNA"/>
</dbReference>
<dbReference type="InterPro" id="IPR046449">
    <property type="entry name" value="DEGP_PDZ_sf"/>
</dbReference>
<accession>U6M885</accession>
<dbReference type="InterPro" id="IPR041517">
    <property type="entry name" value="DEGP_PDZ"/>
</dbReference>
<sequence length="88" mass="9894">ILASEISVGYEQPPCIVRSVNGRAVRSMRDLVHAVEETKEQFIELQVETNAAETVLLVIDRHKAESTNNQILKEHNIAQAKSEDLQQL</sequence>
<dbReference type="GO" id="GO:0004252">
    <property type="term" value="F:serine-type endopeptidase activity"/>
    <property type="evidence" value="ECO:0007669"/>
    <property type="project" value="TreeGrafter"/>
</dbReference>
<dbReference type="Gene3D" id="3.20.190.20">
    <property type="match status" value="1"/>
</dbReference>
<dbReference type="RefSeq" id="XP_013336886.1">
    <property type="nucleotide sequence ID" value="XM_013481432.1"/>
</dbReference>
<proteinExistence type="predicted"/>
<keyword evidence="2" id="KW-0378">Hydrolase</keyword>
<evidence type="ECO:0000313" key="6">
    <source>
        <dbReference type="Proteomes" id="UP000030763"/>
    </source>
</evidence>
<protein>
    <recommendedName>
        <fullName evidence="4">Protease Do-like PDZ domain-containing protein</fullName>
    </recommendedName>
</protein>
<dbReference type="Proteomes" id="UP000030763">
    <property type="component" value="Unassembled WGS sequence"/>
</dbReference>
<keyword evidence="3" id="KW-0720">Serine protease</keyword>
<feature type="non-terminal residue" evidence="5">
    <location>
        <position position="1"/>
    </location>
</feature>
<reference evidence="5" key="2">
    <citation type="submission" date="2013-10" db="EMBL/GenBank/DDBJ databases">
        <authorList>
            <person name="Aslett M."/>
        </authorList>
    </citation>
    <scope>NUCLEOTIDE SEQUENCE [LARGE SCALE GENOMIC DNA]</scope>
    <source>
        <strain evidence="5">Weybridge</strain>
    </source>
</reference>
<keyword evidence="6" id="KW-1185">Reference proteome</keyword>
<keyword evidence="1" id="KW-0645">Protease</keyword>
<feature type="domain" description="Protease Do-like PDZ" evidence="4">
    <location>
        <begin position="1"/>
        <end position="84"/>
    </location>
</feature>
<gene>
    <name evidence="5" type="ORF">EMWEY_00060310</name>
</gene>
<dbReference type="PANTHER" id="PTHR45980:SF9">
    <property type="entry name" value="PROTEASE DO-LIKE 10, MITOCHONDRIAL-RELATED"/>
    <property type="match status" value="1"/>
</dbReference>
<organism evidence="5 6">
    <name type="scientific">Eimeria maxima</name>
    <name type="common">Coccidian parasite</name>
    <dbReference type="NCBI Taxonomy" id="5804"/>
    <lineage>
        <taxon>Eukaryota</taxon>
        <taxon>Sar</taxon>
        <taxon>Alveolata</taxon>
        <taxon>Apicomplexa</taxon>
        <taxon>Conoidasida</taxon>
        <taxon>Coccidia</taxon>
        <taxon>Eucoccidiorida</taxon>
        <taxon>Eimeriorina</taxon>
        <taxon>Eimeriidae</taxon>
        <taxon>Eimeria</taxon>
    </lineage>
</organism>
<evidence type="ECO:0000256" key="2">
    <source>
        <dbReference type="ARBA" id="ARBA00022801"/>
    </source>
</evidence>
<dbReference type="AlphaFoldDB" id="U6M885"/>
<evidence type="ECO:0000313" key="5">
    <source>
        <dbReference type="EMBL" id="CDJ60236.1"/>
    </source>
</evidence>